<organism evidence="2 3">
    <name type="scientific">Ramazzottius varieornatus</name>
    <name type="common">Water bear</name>
    <name type="synonym">Tardigrade</name>
    <dbReference type="NCBI Taxonomy" id="947166"/>
    <lineage>
        <taxon>Eukaryota</taxon>
        <taxon>Metazoa</taxon>
        <taxon>Ecdysozoa</taxon>
        <taxon>Tardigrada</taxon>
        <taxon>Eutardigrada</taxon>
        <taxon>Parachela</taxon>
        <taxon>Hypsibioidea</taxon>
        <taxon>Ramazzottiidae</taxon>
        <taxon>Ramazzottius</taxon>
    </lineage>
</organism>
<accession>A0A1D1ULA8</accession>
<feature type="compositionally biased region" description="Low complexity" evidence="1">
    <location>
        <begin position="1"/>
        <end position="13"/>
    </location>
</feature>
<evidence type="ECO:0000256" key="1">
    <source>
        <dbReference type="SAM" id="MobiDB-lite"/>
    </source>
</evidence>
<keyword evidence="3" id="KW-1185">Reference proteome</keyword>
<feature type="region of interest" description="Disordered" evidence="1">
    <location>
        <begin position="1"/>
        <end position="48"/>
    </location>
</feature>
<dbReference type="EMBL" id="BDGG01000001">
    <property type="protein sequence ID" value="GAU89185.1"/>
    <property type="molecule type" value="Genomic_DNA"/>
</dbReference>
<proteinExistence type="predicted"/>
<comment type="caution">
    <text evidence="2">The sequence shown here is derived from an EMBL/GenBank/DDBJ whole genome shotgun (WGS) entry which is preliminary data.</text>
</comment>
<reference evidence="2 3" key="1">
    <citation type="journal article" date="2016" name="Nat. Commun.">
        <title>Extremotolerant tardigrade genome and improved radiotolerance of human cultured cells by tardigrade-unique protein.</title>
        <authorList>
            <person name="Hashimoto T."/>
            <person name="Horikawa D.D."/>
            <person name="Saito Y."/>
            <person name="Kuwahara H."/>
            <person name="Kozuka-Hata H."/>
            <person name="Shin-I T."/>
            <person name="Minakuchi Y."/>
            <person name="Ohishi K."/>
            <person name="Motoyama A."/>
            <person name="Aizu T."/>
            <person name="Enomoto A."/>
            <person name="Kondo K."/>
            <person name="Tanaka S."/>
            <person name="Hara Y."/>
            <person name="Koshikawa S."/>
            <person name="Sagara H."/>
            <person name="Miura T."/>
            <person name="Yokobori S."/>
            <person name="Miyagawa K."/>
            <person name="Suzuki Y."/>
            <person name="Kubo T."/>
            <person name="Oyama M."/>
            <person name="Kohara Y."/>
            <person name="Fujiyama A."/>
            <person name="Arakawa K."/>
            <person name="Katayama T."/>
            <person name="Toyoda A."/>
            <person name="Kunieda T."/>
        </authorList>
    </citation>
    <scope>NUCLEOTIDE SEQUENCE [LARGE SCALE GENOMIC DNA]</scope>
    <source>
        <strain evidence="2 3">YOKOZUNA-1</strain>
    </source>
</reference>
<name>A0A1D1ULA8_RAMVA</name>
<gene>
    <name evidence="2" type="primary">RvY_01764-1</name>
    <name evidence="2" type="synonym">RvY_01764.1</name>
    <name evidence="2" type="ORF">RvY_01764</name>
</gene>
<sequence>MAKAVEAKASAEAGGHAENQKTGVASRPAFMNELGGSQDGTALEEPRIGRRGLCVLR</sequence>
<dbReference type="Proteomes" id="UP000186922">
    <property type="component" value="Unassembled WGS sequence"/>
</dbReference>
<evidence type="ECO:0000313" key="3">
    <source>
        <dbReference type="Proteomes" id="UP000186922"/>
    </source>
</evidence>
<protein>
    <submittedName>
        <fullName evidence="2">Uncharacterized protein</fullName>
    </submittedName>
</protein>
<dbReference type="AlphaFoldDB" id="A0A1D1ULA8"/>
<evidence type="ECO:0000313" key="2">
    <source>
        <dbReference type="EMBL" id="GAU89185.1"/>
    </source>
</evidence>